<comment type="caution">
    <text evidence="4">The sequence shown here is derived from an EMBL/GenBank/DDBJ whole genome shotgun (WGS) entry which is preliminary data.</text>
</comment>
<evidence type="ECO:0000313" key="5">
    <source>
        <dbReference type="Proteomes" id="UP001156691"/>
    </source>
</evidence>
<evidence type="ECO:0000259" key="3">
    <source>
        <dbReference type="Pfam" id="PF01425"/>
    </source>
</evidence>
<keyword evidence="5" id="KW-1185">Reference proteome</keyword>
<sequence length="449" mass="46739">MTEAGAVRNLLEDPGARYRSGATTPTRVLDGYLAAIAAREGQIKAFTALNREGATAAAAASTHRWAEGRPLSPVDGMVVGIKDVIETADMPTGQGSPIWEGFETRRDAASVQALREAGAVVLGKTTTTEFATRHSFADTRNPHDTARTPGGSSSGSAAAVGGGMLDAALGTQVVGSILRPASYCGAVGFKPSFGALNRGGANDQLSQSCLGTIASTLCGAWALAAAIAKRVGGDPGHPALRGDVDLPPARTPRRMALLKTAGWAQLEPTARQALERELDLWRSAGVEIVSEAEDADFAALETALGEAWPLTERILSWEFCWPLRSYPHAQLSSIMQARMAVGLEMSLDDYEEALARRHAIRQSYGRVAEGVDGFVTLAATGAAPRLDDTTGSPAMNVPASLLGVPALSLPILSDGGLPLGLQLIGKMGGDADLMGLARWRLEFGANGGS</sequence>
<dbReference type="SUPFAM" id="SSF75304">
    <property type="entry name" value="Amidase signature (AS) enzymes"/>
    <property type="match status" value="1"/>
</dbReference>
<dbReference type="RefSeq" id="WP_284338785.1">
    <property type="nucleotide sequence ID" value="NZ_BSNS01000003.1"/>
</dbReference>
<feature type="domain" description="Amidase" evidence="3">
    <location>
        <begin position="28"/>
        <end position="433"/>
    </location>
</feature>
<dbReference type="InterPro" id="IPR036928">
    <property type="entry name" value="AS_sf"/>
</dbReference>
<dbReference type="PANTHER" id="PTHR11895:SF151">
    <property type="entry name" value="GLUTAMYL-TRNA(GLN) AMIDOTRANSFERASE SUBUNIT A"/>
    <property type="match status" value="1"/>
</dbReference>
<accession>A0ABQ5VZU9</accession>
<proteinExistence type="inferred from homology"/>
<comment type="similarity">
    <text evidence="1">Belongs to the amidase family.</text>
</comment>
<evidence type="ECO:0000313" key="4">
    <source>
        <dbReference type="EMBL" id="GLQ53334.1"/>
    </source>
</evidence>
<evidence type="ECO:0000256" key="1">
    <source>
        <dbReference type="ARBA" id="ARBA00009199"/>
    </source>
</evidence>
<gene>
    <name evidence="4" type="ORF">GCM10010862_05920</name>
</gene>
<reference evidence="5" key="1">
    <citation type="journal article" date="2019" name="Int. J. Syst. Evol. Microbiol.">
        <title>The Global Catalogue of Microorganisms (GCM) 10K type strain sequencing project: providing services to taxonomists for standard genome sequencing and annotation.</title>
        <authorList>
            <consortium name="The Broad Institute Genomics Platform"/>
            <consortium name="The Broad Institute Genome Sequencing Center for Infectious Disease"/>
            <person name="Wu L."/>
            <person name="Ma J."/>
        </authorList>
    </citation>
    <scope>NUCLEOTIDE SEQUENCE [LARGE SCALE GENOMIC DNA]</scope>
    <source>
        <strain evidence="5">NBRC 112416</strain>
    </source>
</reference>
<dbReference type="Gene3D" id="3.90.1300.10">
    <property type="entry name" value="Amidase signature (AS) domain"/>
    <property type="match status" value="1"/>
</dbReference>
<dbReference type="Proteomes" id="UP001156691">
    <property type="component" value="Unassembled WGS sequence"/>
</dbReference>
<protein>
    <submittedName>
        <fullName evidence="4">Amidase</fullName>
    </submittedName>
</protein>
<dbReference type="InterPro" id="IPR000120">
    <property type="entry name" value="Amidase"/>
</dbReference>
<evidence type="ECO:0000256" key="2">
    <source>
        <dbReference type="SAM" id="MobiDB-lite"/>
    </source>
</evidence>
<name>A0ABQ5VZU9_9HYPH</name>
<dbReference type="InterPro" id="IPR023631">
    <property type="entry name" value="Amidase_dom"/>
</dbReference>
<dbReference type="PANTHER" id="PTHR11895">
    <property type="entry name" value="TRANSAMIDASE"/>
    <property type="match status" value="1"/>
</dbReference>
<dbReference type="EMBL" id="BSNS01000003">
    <property type="protein sequence ID" value="GLQ53334.1"/>
    <property type="molecule type" value="Genomic_DNA"/>
</dbReference>
<feature type="region of interest" description="Disordered" evidence="2">
    <location>
        <begin position="138"/>
        <end position="157"/>
    </location>
</feature>
<dbReference type="Pfam" id="PF01425">
    <property type="entry name" value="Amidase"/>
    <property type="match status" value="1"/>
</dbReference>
<organism evidence="4 5">
    <name type="scientific">Devosia nitrariae</name>
    <dbReference type="NCBI Taxonomy" id="2071872"/>
    <lineage>
        <taxon>Bacteria</taxon>
        <taxon>Pseudomonadati</taxon>
        <taxon>Pseudomonadota</taxon>
        <taxon>Alphaproteobacteria</taxon>
        <taxon>Hyphomicrobiales</taxon>
        <taxon>Devosiaceae</taxon>
        <taxon>Devosia</taxon>
    </lineage>
</organism>